<keyword evidence="6" id="KW-0224">Dipeptidase</keyword>
<dbReference type="InterPro" id="IPR007865">
    <property type="entry name" value="Aminopep_P_N"/>
</dbReference>
<sequence>MSNGSEFRGAPPPVAGNGANGKWADALDLYEVDLDMYKENREKLVSKLKARDDVICKDNSIALFQGGPAPTRYDSDHEPIFRQESNFSYLFGVKEPDVYGVIELESGRTTLFFPKLPESYAIVMGEIRSAESFKKEYAVDDVRFEPELRSFIEDLDPKVIYTTRGLNKDSGIYAKEAHYEGVENHRVDNGTLYDVIVECRVIKSAREIALMRHINKISSQAHCWIMTQAQPGMREFQLESLFEHWGYFRGGCRHRSYTSICGCGGNGSILHYGHAGAPNDGIIEPDDMCLLDMGAEYKCYTSDITCTFPVSGKFSDDQRAIYEAVLDAQWTVMRAMKPGVSYVDMHTLAYRVILTHLSKLGVVKGDIDEMLAADLGAVFMPHGLGHFMGLDTHDVGGRAKGLPVQTRPGYTSLRCCATLEPGMVLTVEPGVYFNDYSLDKALADDKQAHFIDADALKRFRNTGGIRLEDDVLVTETGVENMTQCPRAVDDVEAVLAGKLDYTSTFKSFSRQRGVGPPRGSPRANGVQPTLTVVIPARPEDFDRFQRKRELGLTARPPGLEPVVQSPRENDSVMEAQQLPPQHRAGSNARRMPGASLSNWSQTSSDAASERSTEQTLANFRQVRDSEQSDPHEREALVRSNHVTLCKLEEEQHLLYLELEDQEELLEKLEQELQEDLDVIETCLDKQLIPMFERVESMHNDIVSRADELVFLQKEVELIVPGVVAERIEKLMDRVNSAGESTASEVELALRNVQEKKEKALAMRYLPRWVSSRFFSQGERDVLDDNEEDSPKSDADGPDEHIKRKHDKNADGNRTWSARDRDWNRRQSQEKEGELGDKEDESIIKNATIANTGDAKASALPDSSADDEDNSEFSKPPSDTIARSGPLKTIQLLLAQESDPEHA</sequence>
<dbReference type="SMART" id="SM01011">
    <property type="entry name" value="AMP_N"/>
    <property type="match status" value="1"/>
</dbReference>
<feature type="compositionally biased region" description="Polar residues" evidence="17">
    <location>
        <begin position="595"/>
        <end position="606"/>
    </location>
</feature>
<dbReference type="CDD" id="cd01087">
    <property type="entry name" value="Prolidase"/>
    <property type="match status" value="1"/>
</dbReference>
<feature type="compositionally biased region" description="Basic and acidic residues" evidence="17">
    <location>
        <begin position="779"/>
        <end position="801"/>
    </location>
</feature>
<evidence type="ECO:0000256" key="4">
    <source>
        <dbReference type="ARBA" id="ARBA00022723"/>
    </source>
</evidence>
<feature type="coiled-coil region" evidence="16">
    <location>
        <begin position="651"/>
        <end position="685"/>
    </location>
</feature>
<keyword evidence="5" id="KW-0378">Hydrolase</keyword>
<evidence type="ECO:0000256" key="16">
    <source>
        <dbReference type="SAM" id="Coils"/>
    </source>
</evidence>
<keyword evidence="8" id="KW-0464">Manganese</keyword>
<evidence type="ECO:0000256" key="12">
    <source>
        <dbReference type="ARBA" id="ARBA00044252"/>
    </source>
</evidence>
<evidence type="ECO:0000256" key="2">
    <source>
        <dbReference type="ARBA" id="ARBA00011738"/>
    </source>
</evidence>
<dbReference type="OrthoDB" id="10261878at2759"/>
<feature type="region of interest" description="Disordered" evidence="17">
    <location>
        <begin position="549"/>
        <end position="615"/>
    </location>
</feature>
<dbReference type="EC" id="3.4.13.9" evidence="10"/>
<evidence type="ECO:0000259" key="18">
    <source>
        <dbReference type="SMART" id="SM01011"/>
    </source>
</evidence>
<evidence type="ECO:0000256" key="15">
    <source>
        <dbReference type="ARBA" id="ARBA00048994"/>
    </source>
</evidence>
<dbReference type="InterPro" id="IPR052433">
    <property type="entry name" value="X-Pro_dipept-like"/>
</dbReference>
<name>A0A2R5GPE9_9STRA</name>
<evidence type="ECO:0000256" key="9">
    <source>
        <dbReference type="ARBA" id="ARBA00043990"/>
    </source>
</evidence>
<dbReference type="GO" id="GO:0070006">
    <property type="term" value="F:metalloaminopeptidase activity"/>
    <property type="evidence" value="ECO:0007669"/>
    <property type="project" value="InterPro"/>
</dbReference>
<evidence type="ECO:0000313" key="19">
    <source>
        <dbReference type="EMBL" id="GBG32756.1"/>
    </source>
</evidence>
<feature type="domain" description="Aminopeptidase P N-terminal" evidence="18">
    <location>
        <begin position="32"/>
        <end position="171"/>
    </location>
</feature>
<keyword evidence="3" id="KW-0645">Protease</keyword>
<accession>A0A2R5GPE9</accession>
<evidence type="ECO:0000256" key="14">
    <source>
        <dbReference type="ARBA" id="ARBA00044351"/>
    </source>
</evidence>
<keyword evidence="20" id="KW-1185">Reference proteome</keyword>
<dbReference type="SUPFAM" id="SSF53092">
    <property type="entry name" value="Creatinase/prolidase N-terminal domain"/>
    <property type="match status" value="1"/>
</dbReference>
<dbReference type="AlphaFoldDB" id="A0A2R5GPE9"/>
<dbReference type="GO" id="GO:0006508">
    <property type="term" value="P:proteolysis"/>
    <property type="evidence" value="ECO:0007669"/>
    <property type="project" value="UniProtKB-KW"/>
</dbReference>
<evidence type="ECO:0000256" key="7">
    <source>
        <dbReference type="ARBA" id="ARBA00023049"/>
    </source>
</evidence>
<comment type="subunit">
    <text evidence="2">Homodimer.</text>
</comment>
<dbReference type="Proteomes" id="UP000241890">
    <property type="component" value="Unassembled WGS sequence"/>
</dbReference>
<dbReference type="PANTHER" id="PTHR48480">
    <property type="match status" value="1"/>
</dbReference>
<dbReference type="Pfam" id="PF00557">
    <property type="entry name" value="Peptidase_M24"/>
    <property type="match status" value="1"/>
</dbReference>
<evidence type="ECO:0000256" key="8">
    <source>
        <dbReference type="ARBA" id="ARBA00023211"/>
    </source>
</evidence>
<keyword evidence="16" id="KW-0175">Coiled coil</keyword>
<dbReference type="GO" id="GO:0030145">
    <property type="term" value="F:manganese ion binding"/>
    <property type="evidence" value="ECO:0007669"/>
    <property type="project" value="InterPro"/>
</dbReference>
<dbReference type="InterPro" id="IPR036005">
    <property type="entry name" value="Creatinase/aminopeptidase-like"/>
</dbReference>
<evidence type="ECO:0000256" key="6">
    <source>
        <dbReference type="ARBA" id="ARBA00022997"/>
    </source>
</evidence>
<dbReference type="InterPro" id="IPR029149">
    <property type="entry name" value="Creatin/AminoP/Spt16_N"/>
</dbReference>
<evidence type="ECO:0000256" key="1">
    <source>
        <dbReference type="ARBA" id="ARBA00001936"/>
    </source>
</evidence>
<feature type="compositionally biased region" description="Basic and acidic residues" evidence="17">
    <location>
        <begin position="816"/>
        <end position="835"/>
    </location>
</feature>
<evidence type="ECO:0000313" key="20">
    <source>
        <dbReference type="Proteomes" id="UP000241890"/>
    </source>
</evidence>
<proteinExistence type="inferred from homology"/>
<comment type="catalytic activity">
    <reaction evidence="15">
        <text>Xaa-L-Pro dipeptide + H2O = an L-alpha-amino acid + L-proline</text>
        <dbReference type="Rhea" id="RHEA:76407"/>
        <dbReference type="ChEBI" id="CHEBI:15377"/>
        <dbReference type="ChEBI" id="CHEBI:59869"/>
        <dbReference type="ChEBI" id="CHEBI:60039"/>
        <dbReference type="ChEBI" id="CHEBI:195196"/>
        <dbReference type="EC" id="3.4.13.9"/>
    </reaction>
</comment>
<evidence type="ECO:0000256" key="17">
    <source>
        <dbReference type="SAM" id="MobiDB-lite"/>
    </source>
</evidence>
<dbReference type="InParanoid" id="A0A2R5GPE9"/>
<reference evidence="19 20" key="1">
    <citation type="submission" date="2017-12" db="EMBL/GenBank/DDBJ databases">
        <title>Sequencing, de novo assembly and annotation of complete genome of a new Thraustochytrid species, strain FCC1311.</title>
        <authorList>
            <person name="Sedici K."/>
            <person name="Godart F."/>
            <person name="Aiese Cigliano R."/>
            <person name="Sanseverino W."/>
            <person name="Barakat M."/>
            <person name="Ortet P."/>
            <person name="Marechal E."/>
            <person name="Cagnac O."/>
            <person name="Amato A."/>
        </authorList>
    </citation>
    <scope>NUCLEOTIDE SEQUENCE [LARGE SCALE GENOMIC DNA]</scope>
</reference>
<evidence type="ECO:0000256" key="5">
    <source>
        <dbReference type="ARBA" id="ARBA00022801"/>
    </source>
</evidence>
<keyword evidence="7" id="KW-0482">Metalloprotease</keyword>
<evidence type="ECO:0000256" key="13">
    <source>
        <dbReference type="ARBA" id="ARBA00044284"/>
    </source>
</evidence>
<feature type="region of interest" description="Disordered" evidence="17">
    <location>
        <begin position="779"/>
        <end position="886"/>
    </location>
</feature>
<dbReference type="SUPFAM" id="SSF55920">
    <property type="entry name" value="Creatinase/aminopeptidase"/>
    <property type="match status" value="1"/>
</dbReference>
<protein>
    <recommendedName>
        <fullName evidence="11">Xaa-Pro dipeptidase</fullName>
        <ecNumber evidence="10">3.4.13.9</ecNumber>
    </recommendedName>
    <alternativeName>
        <fullName evidence="14">Imidodipeptidase</fullName>
    </alternativeName>
    <alternativeName>
        <fullName evidence="12">Peptidase D</fullName>
    </alternativeName>
    <alternativeName>
        <fullName evidence="13">Proline dipeptidase</fullName>
    </alternativeName>
</protein>
<dbReference type="EMBL" id="BEYU01000129">
    <property type="protein sequence ID" value="GBG32756.1"/>
    <property type="molecule type" value="Genomic_DNA"/>
</dbReference>
<dbReference type="Pfam" id="PF05195">
    <property type="entry name" value="AMP_N"/>
    <property type="match status" value="1"/>
</dbReference>
<dbReference type="FunFam" id="3.90.230.10:FF:000002">
    <property type="entry name" value="Xaa-Pro aminopeptidase 3"/>
    <property type="match status" value="1"/>
</dbReference>
<comment type="similarity">
    <text evidence="9">Belongs to the peptidase M24B family. Eukaryotic-type prolidase subfamily.</text>
</comment>
<evidence type="ECO:0000256" key="10">
    <source>
        <dbReference type="ARBA" id="ARBA00044051"/>
    </source>
</evidence>
<dbReference type="Gene3D" id="3.40.350.10">
    <property type="entry name" value="Creatinase/prolidase N-terminal domain"/>
    <property type="match status" value="1"/>
</dbReference>
<dbReference type="GO" id="GO:0102009">
    <property type="term" value="F:proline dipeptidase activity"/>
    <property type="evidence" value="ECO:0007669"/>
    <property type="project" value="UniProtKB-EC"/>
</dbReference>
<evidence type="ECO:0000256" key="3">
    <source>
        <dbReference type="ARBA" id="ARBA00022670"/>
    </source>
</evidence>
<dbReference type="InterPro" id="IPR000994">
    <property type="entry name" value="Pept_M24"/>
</dbReference>
<comment type="cofactor">
    <cofactor evidence="1">
        <name>Mn(2+)</name>
        <dbReference type="ChEBI" id="CHEBI:29035"/>
    </cofactor>
</comment>
<evidence type="ECO:0000256" key="11">
    <source>
        <dbReference type="ARBA" id="ARBA00044141"/>
    </source>
</evidence>
<dbReference type="PANTHER" id="PTHR48480:SF2">
    <property type="entry name" value="PEPTIDASE D"/>
    <property type="match status" value="1"/>
</dbReference>
<organism evidence="19 20">
    <name type="scientific">Hondaea fermentalgiana</name>
    <dbReference type="NCBI Taxonomy" id="2315210"/>
    <lineage>
        <taxon>Eukaryota</taxon>
        <taxon>Sar</taxon>
        <taxon>Stramenopiles</taxon>
        <taxon>Bigyra</taxon>
        <taxon>Labyrinthulomycetes</taxon>
        <taxon>Thraustochytrida</taxon>
        <taxon>Thraustochytriidae</taxon>
        <taxon>Hondaea</taxon>
    </lineage>
</organism>
<comment type="caution">
    <text evidence="19">The sequence shown here is derived from an EMBL/GenBank/DDBJ whole genome shotgun (WGS) entry which is preliminary data.</text>
</comment>
<keyword evidence="4" id="KW-0479">Metal-binding</keyword>
<gene>
    <name evidence="19" type="ORF">FCC1311_089812</name>
</gene>
<dbReference type="Gene3D" id="3.90.230.10">
    <property type="entry name" value="Creatinase/methionine aminopeptidase superfamily"/>
    <property type="match status" value="1"/>
</dbReference>